<sequence>MKSKPSPKTISYNTDEATRKRVWIAARARGVSVAEIVRQAIDEFAESLEAPKRDRSEGATAILDQTGVEKVKAAAEKTGMKPSSVIHECLAIYVMAHKEEIKNAMQKQVEEANRMLAA</sequence>
<organism evidence="1 2">
    <name type="scientific">Nostoc flagelliforme CCNUN1</name>
    <dbReference type="NCBI Taxonomy" id="2038116"/>
    <lineage>
        <taxon>Bacteria</taxon>
        <taxon>Bacillati</taxon>
        <taxon>Cyanobacteriota</taxon>
        <taxon>Cyanophyceae</taxon>
        <taxon>Nostocales</taxon>
        <taxon>Nostocaceae</taxon>
        <taxon>Nostoc</taxon>
    </lineage>
</organism>
<dbReference type="RefSeq" id="WP_100898172.1">
    <property type="nucleotide sequence ID" value="NZ_CAWNNC010000001.1"/>
</dbReference>
<gene>
    <name evidence="1" type="ORF">COO91_02065</name>
</gene>
<protein>
    <submittedName>
        <fullName evidence="1">Uncharacterized protein</fullName>
    </submittedName>
</protein>
<keyword evidence="2" id="KW-1185">Reference proteome</keyword>
<proteinExistence type="predicted"/>
<name>A0A2K8SL13_9NOSO</name>
<dbReference type="KEGG" id="nfl:COO91_02065"/>
<dbReference type="Proteomes" id="UP000232003">
    <property type="component" value="Chromosome"/>
</dbReference>
<evidence type="ECO:0000313" key="1">
    <source>
        <dbReference type="EMBL" id="AUB36164.1"/>
    </source>
</evidence>
<dbReference type="OrthoDB" id="493419at2"/>
<dbReference type="AlphaFoldDB" id="A0A2K8SL13"/>
<evidence type="ECO:0000313" key="2">
    <source>
        <dbReference type="Proteomes" id="UP000232003"/>
    </source>
</evidence>
<dbReference type="EMBL" id="CP024785">
    <property type="protein sequence ID" value="AUB36164.1"/>
    <property type="molecule type" value="Genomic_DNA"/>
</dbReference>
<accession>A0A2K8SL13</accession>
<reference evidence="1 2" key="1">
    <citation type="submission" date="2017-11" db="EMBL/GenBank/DDBJ databases">
        <title>Complete genome of a free-living desiccation-tolerant cyanobacterium and its photosynthetic adaptation to extreme terrestrial habitat.</title>
        <authorList>
            <person name="Shang J."/>
        </authorList>
    </citation>
    <scope>NUCLEOTIDE SEQUENCE [LARGE SCALE GENOMIC DNA]</scope>
    <source>
        <strain evidence="1 2">CCNUN1</strain>
    </source>
</reference>